<evidence type="ECO:0000256" key="1">
    <source>
        <dbReference type="ARBA" id="ARBA00004651"/>
    </source>
</evidence>
<keyword evidence="8" id="KW-1185">Reference proteome</keyword>
<keyword evidence="4 5" id="KW-0472">Membrane</keyword>
<keyword evidence="2 5" id="KW-0812">Transmembrane</keyword>
<feature type="transmembrane region" description="Helical" evidence="5">
    <location>
        <begin position="240"/>
        <end position="261"/>
    </location>
</feature>
<dbReference type="Gene3D" id="3.40.50.300">
    <property type="entry name" value="P-loop containing nucleotide triphosphate hydrolases"/>
    <property type="match status" value="1"/>
</dbReference>
<evidence type="ECO:0000256" key="5">
    <source>
        <dbReference type="SAM" id="Phobius"/>
    </source>
</evidence>
<dbReference type="SUPFAM" id="SSF90123">
    <property type="entry name" value="ABC transporter transmembrane region"/>
    <property type="match status" value="1"/>
</dbReference>
<evidence type="ECO:0000256" key="2">
    <source>
        <dbReference type="ARBA" id="ARBA00022692"/>
    </source>
</evidence>
<dbReference type="Proteomes" id="UP000683291">
    <property type="component" value="Chromosome 1"/>
</dbReference>
<protein>
    <submittedName>
        <fullName evidence="7">ABC transporter ATP-binding protein</fullName>
    </submittedName>
</protein>
<dbReference type="GO" id="GO:0034040">
    <property type="term" value="F:ATPase-coupled lipid transmembrane transporter activity"/>
    <property type="evidence" value="ECO:0007669"/>
    <property type="project" value="TreeGrafter"/>
</dbReference>
<evidence type="ECO:0000256" key="3">
    <source>
        <dbReference type="ARBA" id="ARBA00022989"/>
    </source>
</evidence>
<dbReference type="GO" id="GO:0140359">
    <property type="term" value="F:ABC-type transporter activity"/>
    <property type="evidence" value="ECO:0007669"/>
    <property type="project" value="InterPro"/>
</dbReference>
<dbReference type="AlphaFoldDB" id="A0A975JEE2"/>
<dbReference type="InterPro" id="IPR036640">
    <property type="entry name" value="ABC1_TM_sf"/>
</dbReference>
<dbReference type="EMBL" id="CP073581">
    <property type="protein sequence ID" value="QUJ76812.1"/>
    <property type="molecule type" value="Genomic_DNA"/>
</dbReference>
<dbReference type="PANTHER" id="PTHR24221:SF654">
    <property type="entry name" value="ATP-BINDING CASSETTE SUB-FAMILY B MEMBER 6"/>
    <property type="match status" value="1"/>
</dbReference>
<evidence type="ECO:0000313" key="8">
    <source>
        <dbReference type="Proteomes" id="UP000683291"/>
    </source>
</evidence>
<feature type="transmembrane region" description="Helical" evidence="5">
    <location>
        <begin position="155"/>
        <end position="176"/>
    </location>
</feature>
<keyword evidence="3 5" id="KW-1133">Transmembrane helix</keyword>
<dbReference type="GO" id="GO:0005524">
    <property type="term" value="F:ATP binding"/>
    <property type="evidence" value="ECO:0007669"/>
    <property type="project" value="UniProtKB-KW"/>
</dbReference>
<feature type="transmembrane region" description="Helical" evidence="5">
    <location>
        <begin position="54"/>
        <end position="75"/>
    </location>
</feature>
<comment type="subcellular location">
    <subcellularLocation>
        <location evidence="1">Cell membrane</location>
        <topology evidence="1">Multi-pass membrane protein</topology>
    </subcellularLocation>
</comment>
<dbReference type="InterPro" id="IPR011527">
    <property type="entry name" value="ABC1_TM_dom"/>
</dbReference>
<dbReference type="PANTHER" id="PTHR24221">
    <property type="entry name" value="ATP-BINDING CASSETTE SUB-FAMILY B"/>
    <property type="match status" value="1"/>
</dbReference>
<feature type="domain" description="ABC transmembrane type-1" evidence="6">
    <location>
        <begin position="16"/>
        <end position="292"/>
    </location>
</feature>
<dbReference type="InterPro" id="IPR027417">
    <property type="entry name" value="P-loop_NTPase"/>
</dbReference>
<dbReference type="InterPro" id="IPR039421">
    <property type="entry name" value="Type_1_exporter"/>
</dbReference>
<keyword evidence="7" id="KW-0547">Nucleotide-binding</keyword>
<dbReference type="Pfam" id="PF00664">
    <property type="entry name" value="ABC_membrane"/>
    <property type="match status" value="1"/>
</dbReference>
<feature type="transmembrane region" description="Helical" evidence="5">
    <location>
        <begin position="267"/>
        <end position="287"/>
    </location>
</feature>
<reference evidence="7" key="1">
    <citation type="submission" date="2021-04" db="EMBL/GenBank/DDBJ databases">
        <title>Complete genome sequence for Sulfitobacter sp. strain JK7-1.</title>
        <authorList>
            <person name="Park S.-J."/>
        </authorList>
    </citation>
    <scope>NUCLEOTIDE SEQUENCE</scope>
    <source>
        <strain evidence="7">JK7-1</strain>
    </source>
</reference>
<gene>
    <name evidence="7" type="ORF">KDD17_01750</name>
</gene>
<sequence length="498" mass="53491">MRLPRIFDGKRGRDIAFVAALGVAQAALMMVAAFATRVVFSALAQGDPFPASAVAALVAVPLCLAFVQAMARVLAETIGQSFAVDLRDTVFRAIAALPEAERSKRSLGGLSLRFVGDMAAARGWAGLGVTRLISGVIVLPIAAFTLWLLNPALALAGIAPIGMAMVLFVVIGRRLHRVHKNLRRRRAHVAIWAMERIDKAHELAAMGRLNRETGQLRKRGQRAAADAVTRIRTTSMLRMIPNASLGVGSAAVMMAALFLGLPTGETAAALAVLAILTIPLRQLVGVWDKHAAWKVARSKVEILIARADYRKIQPRTRIPLGVQLTHPEWEAPIEIAAGRAQTLPARVDWRGCLDALCGKTSEVRAGFEDGANPEVAVISPDPVILKGSLRRALTIGADKRPSDDALRDLIRGPAFDGFIQTDLDQRLAEAGKGLADTALLRIALIQAITRTPSIIVVEAAFWMDPAADALWEILRARSTSTVIAAPRHDTVLNYDNAA</sequence>
<dbReference type="PROSITE" id="PS50929">
    <property type="entry name" value="ABC_TM1F"/>
    <property type="match status" value="1"/>
</dbReference>
<dbReference type="GO" id="GO:0005886">
    <property type="term" value="C:plasma membrane"/>
    <property type="evidence" value="ECO:0007669"/>
    <property type="project" value="UniProtKB-SubCell"/>
</dbReference>
<keyword evidence="7" id="KW-0067">ATP-binding</keyword>
<name>A0A975JEE2_9RHOB</name>
<evidence type="ECO:0000259" key="6">
    <source>
        <dbReference type="PROSITE" id="PS50929"/>
    </source>
</evidence>
<proteinExistence type="predicted"/>
<feature type="transmembrane region" description="Helical" evidence="5">
    <location>
        <begin position="132"/>
        <end position="149"/>
    </location>
</feature>
<evidence type="ECO:0000256" key="4">
    <source>
        <dbReference type="ARBA" id="ARBA00023136"/>
    </source>
</evidence>
<dbReference type="RefSeq" id="WP_212705009.1">
    <property type="nucleotide sequence ID" value="NZ_CP073581.1"/>
</dbReference>
<dbReference type="KEGG" id="sual:KDD17_01750"/>
<evidence type="ECO:0000313" key="7">
    <source>
        <dbReference type="EMBL" id="QUJ76812.1"/>
    </source>
</evidence>
<dbReference type="Gene3D" id="1.20.1560.10">
    <property type="entry name" value="ABC transporter type 1, transmembrane domain"/>
    <property type="match status" value="1"/>
</dbReference>
<organism evidence="7 8">
    <name type="scientific">Sulfitobacter albidus</name>
    <dbReference type="NCBI Taxonomy" id="2829501"/>
    <lineage>
        <taxon>Bacteria</taxon>
        <taxon>Pseudomonadati</taxon>
        <taxon>Pseudomonadota</taxon>
        <taxon>Alphaproteobacteria</taxon>
        <taxon>Rhodobacterales</taxon>
        <taxon>Roseobacteraceae</taxon>
        <taxon>Sulfitobacter</taxon>
    </lineage>
</organism>
<accession>A0A975JEE2</accession>